<dbReference type="OrthoDB" id="5384020at2759"/>
<feature type="region of interest" description="Disordered" evidence="1">
    <location>
        <begin position="51"/>
        <end position="96"/>
    </location>
</feature>
<reference evidence="2 3" key="1">
    <citation type="submission" date="2017-10" db="EMBL/GenBank/DDBJ databases">
        <title>Development of genomic resources for the powdery mildew, Erysiphe pulchra.</title>
        <authorList>
            <person name="Wadl P.A."/>
            <person name="Mack B.M."/>
            <person name="Moore G."/>
            <person name="Beltz S.B."/>
        </authorList>
    </citation>
    <scope>NUCLEOTIDE SEQUENCE [LARGE SCALE GENOMIC DNA]</scope>
    <source>
        <strain evidence="2">Cflorida</strain>
    </source>
</reference>
<proteinExistence type="predicted"/>
<name>A0A2S4PXW2_9PEZI</name>
<dbReference type="EMBL" id="PEDP01000240">
    <property type="protein sequence ID" value="POS86842.1"/>
    <property type="molecule type" value="Genomic_DNA"/>
</dbReference>
<evidence type="ECO:0000313" key="2">
    <source>
        <dbReference type="EMBL" id="POS86842.1"/>
    </source>
</evidence>
<dbReference type="AlphaFoldDB" id="A0A2S4PXW2"/>
<sequence>MSNNQNDTRRRRSSVVPTPMNNIFPRATCSPFPGPITIAAAHDQHRRLSTSALGLPAHSPSKASPYPYDDRRGSTTSSSSYSTMEENSFEEDDYGRSIPTTPFGRRMSLGAQAIRSARGGTSPGDGSNFSFPEYFRIRAESSVAQIQSQKQNFSGTQTSTPNSDIRSTQNELPPRSVEFPAPVRTKDKRPDAFQERMLKGDFYMD</sequence>
<gene>
    <name evidence="2" type="ORF">EPUL_001279</name>
</gene>
<protein>
    <submittedName>
        <fullName evidence="2">Uncharacterized protein</fullName>
    </submittedName>
</protein>
<evidence type="ECO:0000313" key="3">
    <source>
        <dbReference type="Proteomes" id="UP000237438"/>
    </source>
</evidence>
<feature type="compositionally biased region" description="Polar residues" evidence="1">
    <location>
        <begin position="142"/>
        <end position="171"/>
    </location>
</feature>
<keyword evidence="3" id="KW-1185">Reference proteome</keyword>
<feature type="region of interest" description="Disordered" evidence="1">
    <location>
        <begin position="1"/>
        <end position="28"/>
    </location>
</feature>
<feature type="region of interest" description="Disordered" evidence="1">
    <location>
        <begin position="142"/>
        <end position="205"/>
    </location>
</feature>
<comment type="caution">
    <text evidence="2">The sequence shown here is derived from an EMBL/GenBank/DDBJ whole genome shotgun (WGS) entry which is preliminary data.</text>
</comment>
<evidence type="ECO:0000256" key="1">
    <source>
        <dbReference type="SAM" id="MobiDB-lite"/>
    </source>
</evidence>
<dbReference type="Proteomes" id="UP000237438">
    <property type="component" value="Unassembled WGS sequence"/>
</dbReference>
<feature type="compositionally biased region" description="Basic and acidic residues" evidence="1">
    <location>
        <begin position="184"/>
        <end position="199"/>
    </location>
</feature>
<feature type="compositionally biased region" description="Low complexity" evidence="1">
    <location>
        <begin position="74"/>
        <end position="83"/>
    </location>
</feature>
<organism evidence="2 3">
    <name type="scientific">Erysiphe pulchra</name>
    <dbReference type="NCBI Taxonomy" id="225359"/>
    <lineage>
        <taxon>Eukaryota</taxon>
        <taxon>Fungi</taxon>
        <taxon>Dikarya</taxon>
        <taxon>Ascomycota</taxon>
        <taxon>Pezizomycotina</taxon>
        <taxon>Leotiomycetes</taxon>
        <taxon>Erysiphales</taxon>
        <taxon>Erysiphaceae</taxon>
        <taxon>Erysiphe</taxon>
    </lineage>
</organism>
<accession>A0A2S4PXW2</accession>